<keyword evidence="3" id="KW-1185">Reference proteome</keyword>
<gene>
    <name evidence="2" type="ORF">F511_16910</name>
</gene>
<dbReference type="EMBL" id="KV014890">
    <property type="protein sequence ID" value="KZV21441.1"/>
    <property type="molecule type" value="Genomic_DNA"/>
</dbReference>
<evidence type="ECO:0000313" key="2">
    <source>
        <dbReference type="EMBL" id="KZV21441.1"/>
    </source>
</evidence>
<reference evidence="2 3" key="1">
    <citation type="journal article" date="2015" name="Proc. Natl. Acad. Sci. U.S.A.">
        <title>The resurrection genome of Boea hygrometrica: A blueprint for survival of dehydration.</title>
        <authorList>
            <person name="Xiao L."/>
            <person name="Yang G."/>
            <person name="Zhang L."/>
            <person name="Yang X."/>
            <person name="Zhao S."/>
            <person name="Ji Z."/>
            <person name="Zhou Q."/>
            <person name="Hu M."/>
            <person name="Wang Y."/>
            <person name="Chen M."/>
            <person name="Xu Y."/>
            <person name="Jin H."/>
            <person name="Xiao X."/>
            <person name="Hu G."/>
            <person name="Bao F."/>
            <person name="Hu Y."/>
            <person name="Wan P."/>
            <person name="Li L."/>
            <person name="Deng X."/>
            <person name="Kuang T."/>
            <person name="Xiang C."/>
            <person name="Zhu J.K."/>
            <person name="Oliver M.J."/>
            <person name="He Y."/>
        </authorList>
    </citation>
    <scope>NUCLEOTIDE SEQUENCE [LARGE SCALE GENOMIC DNA]</scope>
    <source>
        <strain evidence="3">cv. XS01</strain>
    </source>
</reference>
<feature type="region of interest" description="Disordered" evidence="1">
    <location>
        <begin position="277"/>
        <end position="359"/>
    </location>
</feature>
<dbReference type="Proteomes" id="UP000250235">
    <property type="component" value="Unassembled WGS sequence"/>
</dbReference>
<feature type="compositionally biased region" description="Basic residues" evidence="1">
    <location>
        <begin position="345"/>
        <end position="359"/>
    </location>
</feature>
<sequence length="359" mass="40627">MDLIGGSTAAYRQEPDFPCEICDVLNAFRGQFLFSAVPSGSGIRICHRMTTRASTLTSTNTVLNSVVQDFDKIHKKEVQIRIFHKPLSMNPTSTSSLDKQFAKCIDCTDRSFSGPRVQLIHEHSSSESTSDDTSMDFADQDTATTDLSLPSAATPYVTEALAQLRDPIDQIRERDDGAKLKDTLLMHLHDIERKFSARFDEQDRELTALLDVRREVKAMHARVDVVATGVDNVRKYVEATKEAISHQLLEFQSQAQANYIILTDQLGQLVDYINRGGNDKKGEGSSRGPQPPPVVQIRDSGITGGSDDVVRTTDISQTDIDNAQRDIMERLMREDRERERERRERSRVRRSSSYKRRRY</sequence>
<name>A0A2Z7AI43_9LAMI</name>
<proteinExistence type="predicted"/>
<accession>A0A2Z7AI43</accession>
<protein>
    <submittedName>
        <fullName evidence="2">Uncharacterized protein</fullName>
    </submittedName>
</protein>
<organism evidence="2 3">
    <name type="scientific">Dorcoceras hygrometricum</name>
    <dbReference type="NCBI Taxonomy" id="472368"/>
    <lineage>
        <taxon>Eukaryota</taxon>
        <taxon>Viridiplantae</taxon>
        <taxon>Streptophyta</taxon>
        <taxon>Embryophyta</taxon>
        <taxon>Tracheophyta</taxon>
        <taxon>Spermatophyta</taxon>
        <taxon>Magnoliopsida</taxon>
        <taxon>eudicotyledons</taxon>
        <taxon>Gunneridae</taxon>
        <taxon>Pentapetalae</taxon>
        <taxon>asterids</taxon>
        <taxon>lamiids</taxon>
        <taxon>Lamiales</taxon>
        <taxon>Gesneriaceae</taxon>
        <taxon>Didymocarpoideae</taxon>
        <taxon>Trichosporeae</taxon>
        <taxon>Loxocarpinae</taxon>
        <taxon>Dorcoceras</taxon>
    </lineage>
</organism>
<feature type="compositionally biased region" description="Basic and acidic residues" evidence="1">
    <location>
        <begin position="322"/>
        <end position="344"/>
    </location>
</feature>
<dbReference type="AlphaFoldDB" id="A0A2Z7AI43"/>
<evidence type="ECO:0000313" key="3">
    <source>
        <dbReference type="Proteomes" id="UP000250235"/>
    </source>
</evidence>
<evidence type="ECO:0000256" key="1">
    <source>
        <dbReference type="SAM" id="MobiDB-lite"/>
    </source>
</evidence>